<reference evidence="5" key="2">
    <citation type="submission" date="2021-05" db="EMBL/GenBank/DDBJ databases">
        <authorList>
            <person name="Moolhuijzen P.M."/>
            <person name="Moffat C.S."/>
        </authorList>
    </citation>
    <scope>NUCLEOTIDE SEQUENCE</scope>
    <source>
        <strain evidence="5">86-124</strain>
    </source>
</reference>
<dbReference type="GO" id="GO:0008236">
    <property type="term" value="F:serine-type peptidase activity"/>
    <property type="evidence" value="ECO:0007669"/>
    <property type="project" value="InterPro"/>
</dbReference>
<dbReference type="InterPro" id="IPR052766">
    <property type="entry name" value="S41A_metabolite_peptidase"/>
</dbReference>
<reference evidence="6" key="4">
    <citation type="journal article" date="2022" name="Microb. Genom.">
        <title>A global pangenome for the wheat fungal pathogen Pyrenophora tritici-repentis and prediction of effector protein structural homology.</title>
        <authorList>
            <person name="Moolhuijzen P.M."/>
            <person name="See P.T."/>
            <person name="Shi G."/>
            <person name="Powell H.R."/>
            <person name="Cockram J."/>
            <person name="Jorgensen L.N."/>
            <person name="Benslimane H."/>
            <person name="Strelkov S.E."/>
            <person name="Turner J."/>
            <person name="Liu Z."/>
            <person name="Moffat C.S."/>
        </authorList>
    </citation>
    <scope>NUCLEOTIDE SEQUENCE [LARGE SCALE GENOMIC DNA]</scope>
</reference>
<dbReference type="OrthoDB" id="27214at2759"/>
<name>A0A2W1HBE5_9PLEO</name>
<dbReference type="GO" id="GO:0006508">
    <property type="term" value="P:proteolysis"/>
    <property type="evidence" value="ECO:0007669"/>
    <property type="project" value="InterPro"/>
</dbReference>
<accession>A0A2W1HBE5</accession>
<proteinExistence type="predicted"/>
<dbReference type="InterPro" id="IPR029045">
    <property type="entry name" value="ClpP/crotonase-like_dom_sf"/>
</dbReference>
<dbReference type="SUPFAM" id="SSF52096">
    <property type="entry name" value="ClpP/crotonase"/>
    <property type="match status" value="1"/>
</dbReference>
<gene>
    <name evidence="5" type="ORF">Ptr86124_004285</name>
    <name evidence="4" type="ORF">PtrM4_092360</name>
</gene>
<feature type="domain" description="Tail specific protease" evidence="2">
    <location>
        <begin position="368"/>
        <end position="573"/>
    </location>
</feature>
<dbReference type="Gene3D" id="3.90.226.10">
    <property type="entry name" value="2-enoyl-CoA Hydratase, Chain A, domain 1"/>
    <property type="match status" value="1"/>
</dbReference>
<organism evidence="5 6">
    <name type="scientific">Pyrenophora tritici-repentis</name>
    <dbReference type="NCBI Taxonomy" id="45151"/>
    <lineage>
        <taxon>Eukaryota</taxon>
        <taxon>Fungi</taxon>
        <taxon>Dikarya</taxon>
        <taxon>Ascomycota</taxon>
        <taxon>Pezizomycotina</taxon>
        <taxon>Dothideomycetes</taxon>
        <taxon>Pleosporomycetidae</taxon>
        <taxon>Pleosporales</taxon>
        <taxon>Pleosporineae</taxon>
        <taxon>Pleosporaceae</taxon>
        <taxon>Pyrenophora</taxon>
    </lineage>
</organism>
<sequence>MKTSSVLALASFAAFAAASPIAPTRTQRIHKQARQANGTTSAPCARVSEAIYGDDSHPYALQVPAGIAWDCLNEIPFNASSATELVKQLRPYINWQSTLDVLKDPPAEYQEKVQAAVDILGGLDKIDADINAGNFKNEYDFGFTLYRLILSAHDGHFTFVPDSVGSIFTWGRPVPLVSVSADGEQLPAVFAYADVLGMQFKNITYTPSAVVEIDGKDATEFLEEFSQFGSLQDRDALYNNVFYSLPQVSLGTSGAATGTFSGGGRGRLVYPGPTTTLTFANGTSYTMENFARPIIAFRGITTGKELAERWIYWGSSGQASAKASTQEAATAAVPVIGSTAPGYPTPIEAGPQNLINGYYIDAPGYEGVAVLSVPNFVGNGGEDTETAFKLTTQNFLPKAAADGKTKLIIDLQANGGGTVLQGYDMFKQLFPDQDPYGASRFRAHEALDLIGQATSQFASKFPRNEISENYTIGQAQSSYFDYNFDMKVDGTPFSSWDEKIGPQEVNGALYTTLVRYNLTDPYIPYIGIDVSGYNQPANVTLKQRFKPENIVLLTDGYCASTCTIFAEFMKNQVGVKSIAMGGRSNKKPIQAIGGVKGTNNYAFSFIQQNAQKALDYEPSLNTSILATDYGNDLVFSRSAASGVNVRDGLRKNDTSGIALQFIYEEADCRLYYTPEMTTDITSVWKAAADSQWGNKSKCVGTPSYGDSKVSALRLGQEVTTKLSRPGTSASFSESRMQAFEDSFNLFTDNKLSGDGYMLP</sequence>
<dbReference type="Proteomes" id="UP000249757">
    <property type="component" value="Unassembled WGS sequence"/>
</dbReference>
<protein>
    <submittedName>
        <fullName evidence="5">Peptidase S41 family protein</fullName>
    </submittedName>
</protein>
<evidence type="ECO:0000259" key="2">
    <source>
        <dbReference type="Pfam" id="PF03572"/>
    </source>
</evidence>
<evidence type="ECO:0000313" key="6">
    <source>
        <dbReference type="Proteomes" id="UP000249757"/>
    </source>
</evidence>
<dbReference type="OMA" id="LGMQFKN"/>
<evidence type="ECO:0000313" key="4">
    <source>
        <dbReference type="EMBL" id="KAF7571736.1"/>
    </source>
</evidence>
<dbReference type="Pfam" id="PF03572">
    <property type="entry name" value="Peptidase_S41"/>
    <property type="match status" value="1"/>
</dbReference>
<dbReference type="InterPro" id="IPR056186">
    <property type="entry name" value="PDZ_CPAF-rel"/>
</dbReference>
<dbReference type="InterPro" id="IPR005151">
    <property type="entry name" value="Tail-specific_protease"/>
</dbReference>
<evidence type="ECO:0000313" key="5">
    <source>
        <dbReference type="EMBL" id="KAI1517348.1"/>
    </source>
</evidence>
<comment type="caution">
    <text evidence="5">The sequence shown here is derived from an EMBL/GenBank/DDBJ whole genome shotgun (WGS) entry which is preliminary data.</text>
</comment>
<feature type="domain" description="CPAF-like PDZ" evidence="3">
    <location>
        <begin position="169"/>
        <end position="293"/>
    </location>
</feature>
<dbReference type="EMBL" id="NRDI02000004">
    <property type="protein sequence ID" value="KAI1517348.1"/>
    <property type="molecule type" value="Genomic_DNA"/>
</dbReference>
<feature type="signal peptide" evidence="1">
    <location>
        <begin position="1"/>
        <end position="18"/>
    </location>
</feature>
<reference evidence="5" key="3">
    <citation type="journal article" date="2022" name="bioRxiv">
        <title>A global pangenome for the wheat fungal pathogen Pyrenophora tritici-repentis and prediction of effector protein structural homology.</title>
        <authorList>
            <person name="Moolhuijzen P."/>
            <person name="See P.T."/>
            <person name="Shi G."/>
            <person name="Powell H.R."/>
            <person name="Cockram J."/>
            <person name="Jorgensen L.N."/>
            <person name="Benslimane H."/>
            <person name="Strelkov S.E."/>
            <person name="Turner J."/>
            <person name="Liu Z."/>
            <person name="Moffat C.S."/>
        </authorList>
    </citation>
    <scope>NUCLEOTIDE SEQUENCE</scope>
    <source>
        <strain evidence="5">86-124</strain>
    </source>
</reference>
<dbReference type="EMBL" id="NQIK02000004">
    <property type="protein sequence ID" value="KAF7571736.1"/>
    <property type="molecule type" value="Genomic_DNA"/>
</dbReference>
<dbReference type="AlphaFoldDB" id="A0A2W1HBE5"/>
<keyword evidence="6" id="KW-1185">Reference proteome</keyword>
<evidence type="ECO:0000256" key="1">
    <source>
        <dbReference type="SAM" id="SignalP"/>
    </source>
</evidence>
<evidence type="ECO:0000259" key="3">
    <source>
        <dbReference type="Pfam" id="PF23658"/>
    </source>
</evidence>
<reference evidence="4" key="1">
    <citation type="journal article" date="2018" name="BMC Genomics">
        <title>Comparative genomics of the wheat fungal pathogen Pyrenophora tritici-repentis reveals chromosomal variations and genome plasticity.</title>
        <authorList>
            <person name="Moolhuijzen P."/>
            <person name="See P.T."/>
            <person name="Hane J.K."/>
            <person name="Shi G."/>
            <person name="Liu Z."/>
            <person name="Oliver R.P."/>
            <person name="Moffat C.S."/>
        </authorList>
    </citation>
    <scope>NUCLEOTIDE SEQUENCE [LARGE SCALE GENOMIC DNA]</scope>
    <source>
        <strain evidence="4">M4</strain>
    </source>
</reference>
<dbReference type="PANTHER" id="PTHR37049">
    <property type="entry name" value="PEPTIDASE S41 FAMILY PROTEIN"/>
    <property type="match status" value="1"/>
</dbReference>
<feature type="chain" id="PRO_5042701300" evidence="1">
    <location>
        <begin position="19"/>
        <end position="759"/>
    </location>
</feature>
<dbReference type="Pfam" id="PF23658">
    <property type="entry name" value="PDZ_CPAF_rel"/>
    <property type="match status" value="1"/>
</dbReference>
<dbReference type="PANTHER" id="PTHR37049:SF4">
    <property type="entry name" value="RHODANESE DOMAIN-CONTAINING PROTEIN"/>
    <property type="match status" value="1"/>
</dbReference>
<dbReference type="Proteomes" id="UP000245464">
    <property type="component" value="Chromosome 4"/>
</dbReference>
<keyword evidence="1" id="KW-0732">Signal</keyword>